<dbReference type="eggNOG" id="KOG3619">
    <property type="taxonomic scope" value="Eukaryota"/>
</dbReference>
<reference evidence="5 6" key="1">
    <citation type="journal article" date="2008" name="Nature">
        <title>The Trichoplax genome and the nature of placozoans.</title>
        <authorList>
            <person name="Srivastava M."/>
            <person name="Begovic E."/>
            <person name="Chapman J."/>
            <person name="Putnam N.H."/>
            <person name="Hellsten U."/>
            <person name="Kawashima T."/>
            <person name="Kuo A."/>
            <person name="Mitros T."/>
            <person name="Salamov A."/>
            <person name="Carpenter M.L."/>
            <person name="Signorovitch A.Y."/>
            <person name="Moreno M.A."/>
            <person name="Kamm K."/>
            <person name="Grimwood J."/>
            <person name="Schmutz J."/>
            <person name="Shapiro H."/>
            <person name="Grigoriev I.V."/>
            <person name="Buss L.W."/>
            <person name="Schierwater B."/>
            <person name="Dellaporta S.L."/>
            <person name="Rokhsar D.S."/>
        </authorList>
    </citation>
    <scope>NUCLEOTIDE SEQUENCE [LARGE SCALE GENOMIC DNA]</scope>
    <source>
        <strain evidence="5 6">Grell-BS-1999</strain>
    </source>
</reference>
<dbReference type="PANTHER" id="PTHR45627:SF30">
    <property type="entry name" value="ADENYLATE CYCLASE TYPE 3"/>
    <property type="match status" value="1"/>
</dbReference>
<evidence type="ECO:0000259" key="4">
    <source>
        <dbReference type="Pfam" id="PF16214"/>
    </source>
</evidence>
<dbReference type="HOGENOM" id="CLU_1043241_0_0_1"/>
<proteinExistence type="predicted"/>
<keyword evidence="6" id="KW-1185">Reference proteome</keyword>
<dbReference type="GO" id="GO:0016829">
    <property type="term" value="F:lyase activity"/>
    <property type="evidence" value="ECO:0007669"/>
    <property type="project" value="UniProtKB-KW"/>
</dbReference>
<sequence length="267" mass="30230">MSTPIKPMHTDLSYNETELTTSNVQVDVKNSSSNNSSHVVGIARKSTDFDTATNQHNNHTLNTQLTKRNYRHRFIGCSIPNLLNLRFESKLLESIYQRYFSRQKMQSLEILMALTFLVNVGLFILYVVYAVNSTTERLKNIRANQLAITGSFALCNVITLILMKSKVLNNTILSFIPHLLWALIFGQLFANLYASNIPISPSDYIGFQIFFTFTLYTMLPLRLSWCIILNAATAISHILILALSSRINLTDMGSQIKLSSSIHSRTK</sequence>
<keyword evidence="1" id="KW-0547">Nucleotide-binding</keyword>
<feature type="transmembrane region" description="Helical" evidence="3">
    <location>
        <begin position="175"/>
        <end position="194"/>
    </location>
</feature>
<gene>
    <name evidence="5" type="ORF">TRIADDRAFT_58376</name>
</gene>
<dbReference type="RefSeq" id="XP_002114495.1">
    <property type="nucleotide sequence ID" value="XM_002114459.1"/>
</dbReference>
<evidence type="ECO:0000256" key="3">
    <source>
        <dbReference type="SAM" id="Phobius"/>
    </source>
</evidence>
<dbReference type="Pfam" id="PF16214">
    <property type="entry name" value="AC_N"/>
    <property type="match status" value="1"/>
</dbReference>
<dbReference type="STRING" id="10228.B3S1X9"/>
<dbReference type="EMBL" id="DS985247">
    <property type="protein sequence ID" value="EDV23585.1"/>
    <property type="molecule type" value="Genomic_DNA"/>
</dbReference>
<feature type="domain" description="Adenylate cyclase N-terminal" evidence="4">
    <location>
        <begin position="86"/>
        <end position="252"/>
    </location>
</feature>
<dbReference type="Proteomes" id="UP000009022">
    <property type="component" value="Unassembled WGS sequence"/>
</dbReference>
<feature type="transmembrane region" description="Helical" evidence="3">
    <location>
        <begin position="108"/>
        <end position="131"/>
    </location>
</feature>
<evidence type="ECO:0000256" key="2">
    <source>
        <dbReference type="ARBA" id="ARBA00023239"/>
    </source>
</evidence>
<dbReference type="InterPro" id="IPR032628">
    <property type="entry name" value="AC_N"/>
</dbReference>
<keyword evidence="3" id="KW-0812">Transmembrane</keyword>
<organism evidence="5 6">
    <name type="scientific">Trichoplax adhaerens</name>
    <name type="common">Trichoplax reptans</name>
    <dbReference type="NCBI Taxonomy" id="10228"/>
    <lineage>
        <taxon>Eukaryota</taxon>
        <taxon>Metazoa</taxon>
        <taxon>Placozoa</taxon>
        <taxon>Uniplacotomia</taxon>
        <taxon>Trichoplacea</taxon>
        <taxon>Trichoplacidae</taxon>
        <taxon>Trichoplax</taxon>
    </lineage>
</organism>
<keyword evidence="3" id="KW-1133">Transmembrane helix</keyword>
<keyword evidence="2" id="KW-0456">Lyase</keyword>
<feature type="transmembrane region" description="Helical" evidence="3">
    <location>
        <begin position="143"/>
        <end position="163"/>
    </location>
</feature>
<evidence type="ECO:0000256" key="1">
    <source>
        <dbReference type="ARBA" id="ARBA00022741"/>
    </source>
</evidence>
<name>B3S1X9_TRIAD</name>
<dbReference type="InParanoid" id="B3S1X9"/>
<dbReference type="GO" id="GO:0000166">
    <property type="term" value="F:nucleotide binding"/>
    <property type="evidence" value="ECO:0007669"/>
    <property type="project" value="UniProtKB-KW"/>
</dbReference>
<dbReference type="PANTHER" id="PTHR45627">
    <property type="entry name" value="ADENYLATE CYCLASE TYPE 1"/>
    <property type="match status" value="1"/>
</dbReference>
<keyword evidence="3" id="KW-0472">Membrane</keyword>
<dbReference type="KEGG" id="tad:TRIADDRAFT_58376"/>
<accession>B3S1X9</accession>
<dbReference type="AlphaFoldDB" id="B3S1X9"/>
<evidence type="ECO:0000313" key="6">
    <source>
        <dbReference type="Proteomes" id="UP000009022"/>
    </source>
</evidence>
<dbReference type="GeneID" id="6755708"/>
<protein>
    <recommendedName>
        <fullName evidence="4">Adenylate cyclase N-terminal domain-containing protein</fullName>
    </recommendedName>
</protein>
<dbReference type="CTD" id="6755708"/>
<evidence type="ECO:0000313" key="5">
    <source>
        <dbReference type="EMBL" id="EDV23585.1"/>
    </source>
</evidence>